<accession>A0A183ML53</accession>
<dbReference type="EMBL" id="UZAI01017221">
    <property type="protein sequence ID" value="VDP21995.1"/>
    <property type="molecule type" value="Genomic_DNA"/>
</dbReference>
<reference evidence="1 2" key="1">
    <citation type="submission" date="2018-11" db="EMBL/GenBank/DDBJ databases">
        <authorList>
            <consortium name="Pathogen Informatics"/>
        </authorList>
    </citation>
    <scope>NUCLEOTIDE SEQUENCE [LARGE SCALE GENOMIC DNA]</scope>
    <source>
        <strain evidence="1 2">Zambia</strain>
    </source>
</reference>
<dbReference type="AlphaFoldDB" id="A0A183ML53"/>
<sequence>MEDVKTSRGADITSDHNHQLVVVKMKLKRKKHWTTGQTALRSFNTNFLQQTDKLNQFNIALNNRLQALYDVFEEEKTTMEDNWKEIEDTLTSTYQEVLGRNKHHRHHHRREWISIETLDKIEETKNNRVTINNSRTRTQKVKAQAEYTEANKRVSIGALQLTDRNTRNTWQ</sequence>
<gene>
    <name evidence="1" type="ORF">SMRZ_LOCUS16778</name>
</gene>
<evidence type="ECO:0000313" key="1">
    <source>
        <dbReference type="EMBL" id="VDP21995.1"/>
    </source>
</evidence>
<organism evidence="1 2">
    <name type="scientific">Schistosoma margrebowiei</name>
    <dbReference type="NCBI Taxonomy" id="48269"/>
    <lineage>
        <taxon>Eukaryota</taxon>
        <taxon>Metazoa</taxon>
        <taxon>Spiralia</taxon>
        <taxon>Lophotrochozoa</taxon>
        <taxon>Platyhelminthes</taxon>
        <taxon>Trematoda</taxon>
        <taxon>Digenea</taxon>
        <taxon>Strigeidida</taxon>
        <taxon>Schistosomatoidea</taxon>
        <taxon>Schistosomatidae</taxon>
        <taxon>Schistosoma</taxon>
    </lineage>
</organism>
<keyword evidence="2" id="KW-1185">Reference proteome</keyword>
<dbReference type="Proteomes" id="UP000277204">
    <property type="component" value="Unassembled WGS sequence"/>
</dbReference>
<name>A0A183ML53_9TREM</name>
<proteinExistence type="predicted"/>
<protein>
    <submittedName>
        <fullName evidence="1">Uncharacterized protein</fullName>
    </submittedName>
</protein>
<evidence type="ECO:0000313" key="2">
    <source>
        <dbReference type="Proteomes" id="UP000277204"/>
    </source>
</evidence>